<proteinExistence type="predicted"/>
<protein>
    <submittedName>
        <fullName evidence="1">Uncharacterized protein</fullName>
    </submittedName>
</protein>
<evidence type="ECO:0000313" key="1">
    <source>
        <dbReference type="EMBL" id="HFB53331.1"/>
    </source>
</evidence>
<name>A0A7C3FXG0_9BACT</name>
<dbReference type="Proteomes" id="UP000886390">
    <property type="component" value="Unassembled WGS sequence"/>
</dbReference>
<dbReference type="EMBL" id="DRNH01000068">
    <property type="protein sequence ID" value="HFB53331.1"/>
    <property type="molecule type" value="Genomic_DNA"/>
</dbReference>
<reference evidence="1" key="1">
    <citation type="journal article" date="2020" name="mSystems">
        <title>Genome- and Community-Level Interaction Insights into Carbon Utilization and Element Cycling Functions of Hydrothermarchaeota in Hydrothermal Sediment.</title>
        <authorList>
            <person name="Zhou Z."/>
            <person name="Liu Y."/>
            <person name="Xu W."/>
            <person name="Pan J."/>
            <person name="Luo Z.H."/>
            <person name="Li M."/>
        </authorList>
    </citation>
    <scope>NUCLEOTIDE SEQUENCE [LARGE SCALE GENOMIC DNA]</scope>
    <source>
        <strain evidence="1">HyVt-507</strain>
    </source>
</reference>
<sequence length="130" mass="14687">MLLFGHRFIQSEEFFHIFDIDTLEKTPPSAKIYLDFSEKNLDIIEHLRCNQIDFALGVTDINTLVYAAALGASYIMVSQDFAKSAQSIAENYLFDAKILVHIKEEREIEEMALLGIDGVVFPEAIVKVSS</sequence>
<gene>
    <name evidence="1" type="ORF">ENJ67_01245</name>
</gene>
<comment type="caution">
    <text evidence="1">The sequence shown here is derived from an EMBL/GenBank/DDBJ whole genome shotgun (WGS) entry which is preliminary data.</text>
</comment>
<dbReference type="AlphaFoldDB" id="A0A7C3FXG0"/>
<accession>A0A7C3FXG0</accession>
<organism evidence="1">
    <name type="scientific">Sulfurimonas autotrophica</name>
    <dbReference type="NCBI Taxonomy" id="202747"/>
    <lineage>
        <taxon>Bacteria</taxon>
        <taxon>Pseudomonadati</taxon>
        <taxon>Campylobacterota</taxon>
        <taxon>Epsilonproteobacteria</taxon>
        <taxon>Campylobacterales</taxon>
        <taxon>Sulfurimonadaceae</taxon>
        <taxon>Sulfurimonas</taxon>
    </lineage>
</organism>